<proteinExistence type="predicted"/>
<comment type="caution">
    <text evidence="2">The sequence shown here is derived from an EMBL/GenBank/DDBJ whole genome shotgun (WGS) entry which is preliminary data.</text>
</comment>
<protein>
    <submittedName>
        <fullName evidence="2">Uncharacterized protein</fullName>
    </submittedName>
</protein>
<reference evidence="2 3" key="1">
    <citation type="journal article" date="2020" name="IScience">
        <title>Genome Sequencing of the Endangered Kingdonia uniflora (Circaeasteraceae, Ranunculales) Reveals Potential Mechanisms of Evolutionary Specialization.</title>
        <authorList>
            <person name="Sun Y."/>
            <person name="Deng T."/>
            <person name="Zhang A."/>
            <person name="Moore M.J."/>
            <person name="Landis J.B."/>
            <person name="Lin N."/>
            <person name="Zhang H."/>
            <person name="Zhang X."/>
            <person name="Huang J."/>
            <person name="Zhang X."/>
            <person name="Sun H."/>
            <person name="Wang H."/>
        </authorList>
    </citation>
    <scope>NUCLEOTIDE SEQUENCE [LARGE SCALE GENOMIC DNA]</scope>
    <source>
        <strain evidence="2">TB1705</strain>
        <tissue evidence="2">Leaf</tissue>
    </source>
</reference>
<keyword evidence="1" id="KW-1133">Transmembrane helix</keyword>
<feature type="transmembrane region" description="Helical" evidence="1">
    <location>
        <begin position="12"/>
        <end position="30"/>
    </location>
</feature>
<dbReference type="Proteomes" id="UP000541444">
    <property type="component" value="Unassembled WGS sequence"/>
</dbReference>
<keyword evidence="3" id="KW-1185">Reference proteome</keyword>
<dbReference type="AlphaFoldDB" id="A0A7J7NVQ8"/>
<evidence type="ECO:0000256" key="1">
    <source>
        <dbReference type="SAM" id="Phobius"/>
    </source>
</evidence>
<gene>
    <name evidence="2" type="ORF">GIB67_036934</name>
</gene>
<name>A0A7J7NVQ8_9MAGN</name>
<keyword evidence="1" id="KW-0812">Transmembrane</keyword>
<dbReference type="EMBL" id="JACGCM010000510">
    <property type="protein sequence ID" value="KAF6171266.1"/>
    <property type="molecule type" value="Genomic_DNA"/>
</dbReference>
<keyword evidence="1" id="KW-0472">Membrane</keyword>
<dbReference type="PANTHER" id="PTHR35462:SF2">
    <property type="entry name" value="TRANSMEMBRANE PROTEIN"/>
    <property type="match status" value="1"/>
</dbReference>
<sequence>MENGDKWLALDKLYHILFSFFISIFIAALATRTQYPFIRNWSIWFGSLTSMAVGTAKEVGDEIGLWDSAGASVKDLIADLLGIFLASLSLSLHKTLFSKRKPDETAVIRRVSLV</sequence>
<accession>A0A7J7NVQ8</accession>
<dbReference type="OrthoDB" id="772152at2759"/>
<dbReference type="PANTHER" id="PTHR35462">
    <property type="match status" value="1"/>
</dbReference>
<evidence type="ECO:0000313" key="2">
    <source>
        <dbReference type="EMBL" id="KAF6171266.1"/>
    </source>
</evidence>
<feature type="transmembrane region" description="Helical" evidence="1">
    <location>
        <begin position="76"/>
        <end position="92"/>
    </location>
</feature>
<organism evidence="2 3">
    <name type="scientific">Kingdonia uniflora</name>
    <dbReference type="NCBI Taxonomy" id="39325"/>
    <lineage>
        <taxon>Eukaryota</taxon>
        <taxon>Viridiplantae</taxon>
        <taxon>Streptophyta</taxon>
        <taxon>Embryophyta</taxon>
        <taxon>Tracheophyta</taxon>
        <taxon>Spermatophyta</taxon>
        <taxon>Magnoliopsida</taxon>
        <taxon>Ranunculales</taxon>
        <taxon>Circaeasteraceae</taxon>
        <taxon>Kingdonia</taxon>
    </lineage>
</organism>
<evidence type="ECO:0000313" key="3">
    <source>
        <dbReference type="Proteomes" id="UP000541444"/>
    </source>
</evidence>